<evidence type="ECO:0000313" key="4">
    <source>
        <dbReference type="Proteomes" id="UP000484381"/>
    </source>
</evidence>
<dbReference type="SUPFAM" id="SSF54427">
    <property type="entry name" value="NTF2-like"/>
    <property type="match status" value="1"/>
</dbReference>
<evidence type="ECO:0000259" key="1">
    <source>
        <dbReference type="Pfam" id="PF13474"/>
    </source>
</evidence>
<reference evidence="3 4" key="1">
    <citation type="submission" date="2019-10" db="EMBL/GenBank/DDBJ databases">
        <title>Paraburkholderia sp. isolated from nodules of Mimosa pudica from Brazilian Atlantic Forest soils.</title>
        <authorList>
            <person name="Paulitsch F."/>
            <person name="Hungria M."/>
            <person name="Dall'Agnol R."/>
        </authorList>
    </citation>
    <scope>NUCLEOTIDE SEQUENCE [LARGE SCALE GENOMIC DNA]</scope>
    <source>
        <strain evidence="3 4">CNPSo 3157</strain>
    </source>
</reference>
<dbReference type="Proteomes" id="UP000484381">
    <property type="component" value="Unassembled WGS sequence"/>
</dbReference>
<dbReference type="Pfam" id="PF13474">
    <property type="entry name" value="SnoaL_3"/>
    <property type="match status" value="1"/>
</dbReference>
<sequence>GSVDAWFRSSFVLVRRASGWRIVHEHHSFPMKMDGSNLVASDLNP</sequence>
<dbReference type="InterPro" id="IPR032710">
    <property type="entry name" value="NTF2-like_dom_sf"/>
</dbReference>
<feature type="domain" description="SnoaL-like" evidence="1">
    <location>
        <begin position="6"/>
        <end position="31"/>
    </location>
</feature>
<proteinExistence type="predicted"/>
<keyword evidence="4" id="KW-1185">Reference proteome</keyword>
<comment type="caution">
    <text evidence="3">The sequence shown here is derived from an EMBL/GenBank/DDBJ whole genome shotgun (WGS) entry which is preliminary data.</text>
</comment>
<dbReference type="InterPro" id="IPR037401">
    <property type="entry name" value="SnoaL-like"/>
</dbReference>
<name>A0A7X1TKY9_9BURK</name>
<evidence type="ECO:0000313" key="2">
    <source>
        <dbReference type="EMBL" id="MPW22788.1"/>
    </source>
</evidence>
<gene>
    <name evidence="2" type="ORF">GCT13_39820</name>
    <name evidence="3" type="ORF">GCT13_41435</name>
</gene>
<dbReference type="EMBL" id="WHNP01000079">
    <property type="protein sequence ID" value="MPW22788.1"/>
    <property type="molecule type" value="Genomic_DNA"/>
</dbReference>
<feature type="non-terminal residue" evidence="3">
    <location>
        <position position="1"/>
    </location>
</feature>
<organism evidence="3 4">
    <name type="scientific">Paraburkholderia franconis</name>
    <dbReference type="NCBI Taxonomy" id="2654983"/>
    <lineage>
        <taxon>Bacteria</taxon>
        <taxon>Pseudomonadati</taxon>
        <taxon>Pseudomonadota</taxon>
        <taxon>Betaproteobacteria</taxon>
        <taxon>Burkholderiales</taxon>
        <taxon>Burkholderiaceae</taxon>
        <taxon>Paraburkholderia</taxon>
    </lineage>
</organism>
<accession>A0A7X1TKY9</accession>
<dbReference type="Gene3D" id="3.10.450.50">
    <property type="match status" value="1"/>
</dbReference>
<evidence type="ECO:0000313" key="3">
    <source>
        <dbReference type="EMBL" id="MPW23070.1"/>
    </source>
</evidence>
<dbReference type="EMBL" id="WHNP01000090">
    <property type="protein sequence ID" value="MPW23070.1"/>
    <property type="molecule type" value="Genomic_DNA"/>
</dbReference>
<protein>
    <submittedName>
        <fullName evidence="3">DUF4440 domain-containing protein</fullName>
    </submittedName>
</protein>
<dbReference type="AlphaFoldDB" id="A0A7X1TKY9"/>